<protein>
    <recommendedName>
        <fullName evidence="11">SP-RING-type domain-containing protein</fullName>
    </recommendedName>
</protein>
<evidence type="ECO:0000256" key="10">
    <source>
        <dbReference type="PROSITE-ProRule" id="PRU00452"/>
    </source>
</evidence>
<dbReference type="Pfam" id="PF11789">
    <property type="entry name" value="zf-Nse"/>
    <property type="match status" value="1"/>
</dbReference>
<keyword evidence="5" id="KW-0479">Metal-binding</keyword>
<keyword evidence="7" id="KW-0833">Ubl conjugation pathway</keyword>
<feature type="domain" description="SP-RING-type" evidence="11">
    <location>
        <begin position="180"/>
        <end position="263"/>
    </location>
</feature>
<reference evidence="12 13" key="1">
    <citation type="submission" date="2024-03" db="EMBL/GenBank/DDBJ databases">
        <authorList>
            <person name="Brejova B."/>
        </authorList>
    </citation>
    <scope>NUCLEOTIDE SEQUENCE [LARGE SCALE GENOMIC DNA]</scope>
    <source>
        <strain evidence="12 13">CBS 14171</strain>
    </source>
</reference>
<evidence type="ECO:0000256" key="1">
    <source>
        <dbReference type="ARBA" id="ARBA00004123"/>
    </source>
</evidence>
<dbReference type="InterPro" id="IPR004181">
    <property type="entry name" value="Znf_MIZ"/>
</dbReference>
<dbReference type="RefSeq" id="XP_066830427.1">
    <property type="nucleotide sequence ID" value="XM_066973604.1"/>
</dbReference>
<evidence type="ECO:0000313" key="12">
    <source>
        <dbReference type="EMBL" id="CAK9439300.1"/>
    </source>
</evidence>
<dbReference type="PANTHER" id="PTHR21330">
    <property type="entry name" value="E3 SUMO-PROTEIN LIGASE NSE2"/>
    <property type="match status" value="1"/>
</dbReference>
<keyword evidence="9" id="KW-0539">Nucleus</keyword>
<evidence type="ECO:0000256" key="8">
    <source>
        <dbReference type="ARBA" id="ARBA00022833"/>
    </source>
</evidence>
<comment type="pathway">
    <text evidence="2">Protein modification; protein sumoylation.</text>
</comment>
<dbReference type="PROSITE" id="PS51044">
    <property type="entry name" value="ZF_SP_RING"/>
    <property type="match status" value="1"/>
</dbReference>
<proteinExistence type="inferred from homology"/>
<keyword evidence="8" id="KW-0862">Zinc</keyword>
<dbReference type="EMBL" id="OZ022408">
    <property type="protein sequence ID" value="CAK9439300.1"/>
    <property type="molecule type" value="Genomic_DNA"/>
</dbReference>
<evidence type="ECO:0000256" key="3">
    <source>
        <dbReference type="ARBA" id="ARBA00008212"/>
    </source>
</evidence>
<dbReference type="CDD" id="cd16651">
    <property type="entry name" value="SPL-RING_NSE2"/>
    <property type="match status" value="1"/>
</dbReference>
<name>A0ABP0ZM85_9ASCO</name>
<evidence type="ECO:0000256" key="6">
    <source>
        <dbReference type="ARBA" id="ARBA00022771"/>
    </source>
</evidence>
<dbReference type="Gene3D" id="1.20.120.1010">
    <property type="match status" value="1"/>
</dbReference>
<dbReference type="InterPro" id="IPR026846">
    <property type="entry name" value="Nse2(Mms21)"/>
</dbReference>
<dbReference type="SUPFAM" id="SSF57850">
    <property type="entry name" value="RING/U-box"/>
    <property type="match status" value="1"/>
</dbReference>
<sequence>MSQSAADEPVDQYLPIKLSLPAYVPLKPASRRQIESIFNSSANDDIKQALNHQREITKKYLKHILSRDDLDVDETTLHNFLRGYKSLYRSHLAQDTFANLSRHPELVDALDVSSPELCLANLDEHHVANKSNFIDIIRQNTIMPDDAAVDQALRKDEFYVLIKNIAFVIRNPEEAIPDEGDDDLSMAGVKVNLKDPMTMNFFVVPKMSTICHHTYEESSILQHLGTGKRQCPVVTCTSPLDQTSLKDDMLMRFRIRIVKKMERGANRDLDLVE</sequence>
<keyword evidence="13" id="KW-1185">Reference proteome</keyword>
<evidence type="ECO:0000313" key="13">
    <source>
        <dbReference type="Proteomes" id="UP001497383"/>
    </source>
</evidence>
<accession>A0ABP0ZM85</accession>
<dbReference type="GeneID" id="92208685"/>
<keyword evidence="6 10" id="KW-0863">Zinc-finger</keyword>
<organism evidence="12 13">
    <name type="scientific">Lodderomyces beijingensis</name>
    <dbReference type="NCBI Taxonomy" id="1775926"/>
    <lineage>
        <taxon>Eukaryota</taxon>
        <taxon>Fungi</taxon>
        <taxon>Dikarya</taxon>
        <taxon>Ascomycota</taxon>
        <taxon>Saccharomycotina</taxon>
        <taxon>Pichiomycetes</taxon>
        <taxon>Debaryomycetaceae</taxon>
        <taxon>Candida/Lodderomyces clade</taxon>
        <taxon>Lodderomyces</taxon>
    </lineage>
</organism>
<evidence type="ECO:0000256" key="9">
    <source>
        <dbReference type="ARBA" id="ARBA00023242"/>
    </source>
</evidence>
<keyword evidence="4" id="KW-0808">Transferase</keyword>
<evidence type="ECO:0000256" key="5">
    <source>
        <dbReference type="ARBA" id="ARBA00022723"/>
    </source>
</evidence>
<evidence type="ECO:0000259" key="11">
    <source>
        <dbReference type="PROSITE" id="PS51044"/>
    </source>
</evidence>
<dbReference type="InterPro" id="IPR013083">
    <property type="entry name" value="Znf_RING/FYVE/PHD"/>
</dbReference>
<comment type="subcellular location">
    <subcellularLocation>
        <location evidence="1">Nucleus</location>
    </subcellularLocation>
</comment>
<comment type="similarity">
    <text evidence="3">Belongs to the NSE2 family.</text>
</comment>
<evidence type="ECO:0000256" key="7">
    <source>
        <dbReference type="ARBA" id="ARBA00022786"/>
    </source>
</evidence>
<evidence type="ECO:0000256" key="4">
    <source>
        <dbReference type="ARBA" id="ARBA00022679"/>
    </source>
</evidence>
<gene>
    <name evidence="12" type="ORF">LODBEIA_P34890</name>
</gene>
<evidence type="ECO:0000256" key="2">
    <source>
        <dbReference type="ARBA" id="ARBA00004718"/>
    </source>
</evidence>
<dbReference type="Proteomes" id="UP001497383">
    <property type="component" value="Chromosome 4"/>
</dbReference>
<dbReference type="PANTHER" id="PTHR21330:SF1">
    <property type="entry name" value="E3 SUMO-PROTEIN LIGASE NSE2"/>
    <property type="match status" value="1"/>
</dbReference>
<dbReference type="Gene3D" id="3.30.40.10">
    <property type="entry name" value="Zinc/RING finger domain, C3HC4 (zinc finger)"/>
    <property type="match status" value="1"/>
</dbReference>